<dbReference type="Gene3D" id="3.10.450.50">
    <property type="match status" value="1"/>
</dbReference>
<dbReference type="InterPro" id="IPR051604">
    <property type="entry name" value="Ergot_Alk_Oxidoreductase"/>
</dbReference>
<dbReference type="EMBL" id="JADOGI010000149">
    <property type="protein sequence ID" value="MBF8191183.1"/>
    <property type="molecule type" value="Genomic_DNA"/>
</dbReference>
<dbReference type="InterPro" id="IPR008030">
    <property type="entry name" value="NmrA-like"/>
</dbReference>
<dbReference type="Proteomes" id="UP000605361">
    <property type="component" value="Unassembled WGS sequence"/>
</dbReference>
<dbReference type="Gene3D" id="3.40.50.720">
    <property type="entry name" value="NAD(P)-binding Rossmann-like Domain"/>
    <property type="match status" value="1"/>
</dbReference>
<evidence type="ECO:0000259" key="1">
    <source>
        <dbReference type="Pfam" id="PF05368"/>
    </source>
</evidence>
<reference evidence="3" key="1">
    <citation type="submission" date="2020-11" db="EMBL/GenBank/DDBJ databases">
        <title>Whole-genome analyses of Nonomuraea sp. K274.</title>
        <authorList>
            <person name="Veyisoglu A."/>
        </authorList>
    </citation>
    <scope>NUCLEOTIDE SEQUENCE</scope>
    <source>
        <strain evidence="3">K274</strain>
    </source>
</reference>
<feature type="domain" description="NmrA-like" evidence="1">
    <location>
        <begin position="7"/>
        <end position="256"/>
    </location>
</feature>
<dbReference type="Pfam" id="PF05368">
    <property type="entry name" value="NmrA"/>
    <property type="match status" value="1"/>
</dbReference>
<organism evidence="3 4">
    <name type="scientific">Nonomuraea cypriaca</name>
    <dbReference type="NCBI Taxonomy" id="1187855"/>
    <lineage>
        <taxon>Bacteria</taxon>
        <taxon>Bacillati</taxon>
        <taxon>Actinomycetota</taxon>
        <taxon>Actinomycetes</taxon>
        <taxon>Streptosporangiales</taxon>
        <taxon>Streptosporangiaceae</taxon>
        <taxon>Nonomuraea</taxon>
    </lineage>
</organism>
<evidence type="ECO:0000313" key="3">
    <source>
        <dbReference type="EMBL" id="MBF8191183.1"/>
    </source>
</evidence>
<keyword evidence="4" id="KW-1185">Reference proteome</keyword>
<feature type="domain" description="SnoaL-like" evidence="2">
    <location>
        <begin position="294"/>
        <end position="395"/>
    </location>
</feature>
<name>A0A931F4P9_9ACTN</name>
<dbReference type="RefSeq" id="WP_195900092.1">
    <property type="nucleotide sequence ID" value="NZ_JADOGI010000149.1"/>
</dbReference>
<gene>
    <name evidence="3" type="ORF">ITP53_36840</name>
</gene>
<evidence type="ECO:0000259" key="2">
    <source>
        <dbReference type="Pfam" id="PF12680"/>
    </source>
</evidence>
<dbReference type="PANTHER" id="PTHR43162">
    <property type="match status" value="1"/>
</dbReference>
<protein>
    <submittedName>
        <fullName evidence="3">NmrA family NAD(P)-binding protein</fullName>
    </submittedName>
</protein>
<dbReference type="InterPro" id="IPR032710">
    <property type="entry name" value="NTF2-like_dom_sf"/>
</dbReference>
<proteinExistence type="predicted"/>
<comment type="caution">
    <text evidence="3">The sequence shown here is derived from an EMBL/GenBank/DDBJ whole genome shotgun (WGS) entry which is preliminary data.</text>
</comment>
<accession>A0A931F4P9</accession>
<dbReference type="Pfam" id="PF12680">
    <property type="entry name" value="SnoaL_2"/>
    <property type="match status" value="1"/>
</dbReference>
<dbReference type="SUPFAM" id="SSF54427">
    <property type="entry name" value="NTF2-like"/>
    <property type="match status" value="1"/>
</dbReference>
<dbReference type="AlphaFoldDB" id="A0A931F4P9"/>
<dbReference type="InterPro" id="IPR037401">
    <property type="entry name" value="SnoaL-like"/>
</dbReference>
<evidence type="ECO:0000313" key="4">
    <source>
        <dbReference type="Proteomes" id="UP000605361"/>
    </source>
</evidence>
<dbReference type="PANTHER" id="PTHR43162:SF1">
    <property type="entry name" value="PRESTALK A DIFFERENTIATION PROTEIN A"/>
    <property type="match status" value="1"/>
</dbReference>
<dbReference type="SUPFAM" id="SSF51735">
    <property type="entry name" value="NAD(P)-binding Rossmann-fold domains"/>
    <property type="match status" value="1"/>
</dbReference>
<dbReference type="InterPro" id="IPR036291">
    <property type="entry name" value="NAD(P)-bd_dom_sf"/>
</dbReference>
<sequence>MTERNEQKKILVTGATGNVGRNVVSLLTEAGHTPRVLVRDPRSARLPAGVEVAVGDLTEPGSLDAALEGVESVFLLWPFVTAEGAEPVVEAIAKHSRQVVYLSAFSVRDDAEPAENGVWGQVERLIERSGVRWTFLRAGGFAANTLGWAGQIRDTGVVRAPYAGAARSLIHEADIAAVAASALTEDGHDGRRYLLTGPEVLTQAEQVRLIGAAIGRELRFDEQPREEAREQMVAAWGAPEFVDQALDHWARIVDEPEPVVPTVREVTGRPARTFLEWARDHAADFRNVRDVADAYAGAFLRGSLEEAMALLAEDIVRVAPLEGGGELHGPRAIVENAGRLTADYDIHGVDVEGPFVAGDRFAIKFTFDELHRPTGQRTNTTKMSLYTVSGGRIVREEVYYFDRPQAVLR</sequence>
<dbReference type="Gene3D" id="3.90.25.10">
    <property type="entry name" value="UDP-galactose 4-epimerase, domain 1"/>
    <property type="match status" value="1"/>
</dbReference>